<dbReference type="GO" id="GO:0008270">
    <property type="term" value="F:zinc ion binding"/>
    <property type="evidence" value="ECO:0007669"/>
    <property type="project" value="UniProtKB-KW"/>
</dbReference>
<keyword evidence="5" id="KW-1185">Reference proteome</keyword>
<proteinExistence type="predicted"/>
<dbReference type="AlphaFoldDB" id="A0AAW2C2P5"/>
<keyword evidence="1" id="KW-0862">Zinc</keyword>
<gene>
    <name evidence="4" type="ORF">SO802_026249</name>
</gene>
<accession>A0AAW2C2P5</accession>
<dbReference type="EMBL" id="JAZDWU010000009">
    <property type="protein sequence ID" value="KAK9991264.1"/>
    <property type="molecule type" value="Genomic_DNA"/>
</dbReference>
<evidence type="ECO:0000313" key="4">
    <source>
        <dbReference type="EMBL" id="KAK9991264.1"/>
    </source>
</evidence>
<organism evidence="4 5">
    <name type="scientific">Lithocarpus litseifolius</name>
    <dbReference type="NCBI Taxonomy" id="425828"/>
    <lineage>
        <taxon>Eukaryota</taxon>
        <taxon>Viridiplantae</taxon>
        <taxon>Streptophyta</taxon>
        <taxon>Embryophyta</taxon>
        <taxon>Tracheophyta</taxon>
        <taxon>Spermatophyta</taxon>
        <taxon>Magnoliopsida</taxon>
        <taxon>eudicotyledons</taxon>
        <taxon>Gunneridae</taxon>
        <taxon>Pentapetalae</taxon>
        <taxon>rosids</taxon>
        <taxon>fabids</taxon>
        <taxon>Fagales</taxon>
        <taxon>Fagaceae</taxon>
        <taxon>Lithocarpus</taxon>
    </lineage>
</organism>
<name>A0AAW2C2P5_9ROSI</name>
<dbReference type="InterPro" id="IPR040256">
    <property type="entry name" value="At4g02000-like"/>
</dbReference>
<evidence type="ECO:0000256" key="1">
    <source>
        <dbReference type="PROSITE-ProRule" id="PRU00047"/>
    </source>
</evidence>
<sequence>MERDRLKHLDEEENTLAPSTKKFKESHRSNKANENGMGHKMGSYKYKLVGAIPRAFAQAFGFDCLMQEDLVSENEEEHDQDCSIRVGFSKEEKVRMRAPWQKALIIKTFRRRLGFSFLVETIRLPELPIEFYEPSELLKIGKAASLVLRIDSHTANGEMGQFARLYVQVNLDKPLIRKIFLGKLAQSVLYEGINTLCFSCGRIGHKLESCPYTIREHPKEQNVE</sequence>
<feature type="compositionally biased region" description="Basic and acidic residues" evidence="2">
    <location>
        <begin position="1"/>
        <end position="10"/>
    </location>
</feature>
<dbReference type="PANTHER" id="PTHR31286:SF99">
    <property type="entry name" value="DUF4283 DOMAIN-CONTAINING PROTEIN"/>
    <property type="match status" value="1"/>
</dbReference>
<dbReference type="GO" id="GO:0003676">
    <property type="term" value="F:nucleic acid binding"/>
    <property type="evidence" value="ECO:0007669"/>
    <property type="project" value="InterPro"/>
</dbReference>
<keyword evidence="1" id="KW-0479">Metal-binding</keyword>
<keyword evidence="1" id="KW-0863">Zinc-finger</keyword>
<reference evidence="4 5" key="1">
    <citation type="submission" date="2024-01" db="EMBL/GenBank/DDBJ databases">
        <title>A telomere-to-telomere, gap-free genome of sweet tea (Lithocarpus litseifolius).</title>
        <authorList>
            <person name="Zhou J."/>
        </authorList>
    </citation>
    <scope>NUCLEOTIDE SEQUENCE [LARGE SCALE GENOMIC DNA]</scope>
    <source>
        <strain evidence="4">Zhou-2022a</strain>
        <tissue evidence="4">Leaf</tissue>
    </source>
</reference>
<evidence type="ECO:0000313" key="5">
    <source>
        <dbReference type="Proteomes" id="UP001459277"/>
    </source>
</evidence>
<dbReference type="PROSITE" id="PS50158">
    <property type="entry name" value="ZF_CCHC"/>
    <property type="match status" value="1"/>
</dbReference>
<dbReference type="InterPro" id="IPR001878">
    <property type="entry name" value="Znf_CCHC"/>
</dbReference>
<dbReference type="Proteomes" id="UP001459277">
    <property type="component" value="Unassembled WGS sequence"/>
</dbReference>
<protein>
    <recommendedName>
        <fullName evidence="3">CCHC-type domain-containing protein</fullName>
    </recommendedName>
</protein>
<evidence type="ECO:0000259" key="3">
    <source>
        <dbReference type="PROSITE" id="PS50158"/>
    </source>
</evidence>
<feature type="domain" description="CCHC-type" evidence="3">
    <location>
        <begin position="197"/>
        <end position="211"/>
    </location>
</feature>
<dbReference type="PANTHER" id="PTHR31286">
    <property type="entry name" value="GLYCINE-RICH CELL WALL STRUCTURAL PROTEIN 1.8-LIKE"/>
    <property type="match status" value="1"/>
</dbReference>
<feature type="region of interest" description="Disordered" evidence="2">
    <location>
        <begin position="1"/>
        <end position="36"/>
    </location>
</feature>
<evidence type="ECO:0000256" key="2">
    <source>
        <dbReference type="SAM" id="MobiDB-lite"/>
    </source>
</evidence>
<comment type="caution">
    <text evidence="4">The sequence shown here is derived from an EMBL/GenBank/DDBJ whole genome shotgun (WGS) entry which is preliminary data.</text>
</comment>